<protein>
    <recommendedName>
        <fullName evidence="1">Replication factor A C-terminal domain-containing protein</fullName>
    </recommendedName>
</protein>
<feature type="domain" description="Replication factor A C-terminal" evidence="1">
    <location>
        <begin position="139"/>
        <end position="249"/>
    </location>
</feature>
<evidence type="ECO:0000259" key="1">
    <source>
        <dbReference type="Pfam" id="PF08646"/>
    </source>
</evidence>
<dbReference type="SUPFAM" id="SSF50249">
    <property type="entry name" value="Nucleic acid-binding proteins"/>
    <property type="match status" value="1"/>
</dbReference>
<dbReference type="AlphaFoldDB" id="A0ABD3C7M8"/>
<keyword evidence="3" id="KW-1185">Reference proteome</keyword>
<name>A0ABD3C7M8_9LAMI</name>
<sequence length="309" mass="35308">MAARLGPTKMAAFQRATLVERTFARIVLRQSDNRELNEQAAFMAEWAEINQRRFLEEFGRCLSMKGLTNRAEKIQMWSTGLGSGPIVEFESRLRLMLDLGLFNGICKIPHSSIEKNKDCDNAICRDFKMHLYQDAVYWVEGTIIGVDSNREFCYLACRVCGKKVEEVAGKKWCLHCRAFTFTNIFRYNVEIVVADESDTAKMTLWNRATQKLLGEPAEDVISLYGDTARVMPDDIAEKILGREGLFEVVICSQRSHDDGFTVSRLTVDDEIKDAYIMRNFPAAYEPSSEDESFQATLDYVEEKDRASHN</sequence>
<gene>
    <name evidence="2" type="ORF">CASFOL_031503</name>
</gene>
<accession>A0ABD3C7M8</accession>
<dbReference type="InterPro" id="IPR013955">
    <property type="entry name" value="Rep_factor-A_C"/>
</dbReference>
<evidence type="ECO:0000313" key="2">
    <source>
        <dbReference type="EMBL" id="KAL3624835.1"/>
    </source>
</evidence>
<dbReference type="EMBL" id="JAVIJP010000053">
    <property type="protein sequence ID" value="KAL3624835.1"/>
    <property type="molecule type" value="Genomic_DNA"/>
</dbReference>
<proteinExistence type="predicted"/>
<dbReference type="Proteomes" id="UP001632038">
    <property type="component" value="Unassembled WGS sequence"/>
</dbReference>
<dbReference type="InterPro" id="IPR012340">
    <property type="entry name" value="NA-bd_OB-fold"/>
</dbReference>
<comment type="caution">
    <text evidence="2">The sequence shown here is derived from an EMBL/GenBank/DDBJ whole genome shotgun (WGS) entry which is preliminary data.</text>
</comment>
<evidence type="ECO:0000313" key="3">
    <source>
        <dbReference type="Proteomes" id="UP001632038"/>
    </source>
</evidence>
<reference evidence="3" key="1">
    <citation type="journal article" date="2024" name="IScience">
        <title>Strigolactones Initiate the Formation of Haustorium-like Structures in Castilleja.</title>
        <authorList>
            <person name="Buerger M."/>
            <person name="Peterson D."/>
            <person name="Chory J."/>
        </authorList>
    </citation>
    <scope>NUCLEOTIDE SEQUENCE [LARGE SCALE GENOMIC DNA]</scope>
</reference>
<organism evidence="2 3">
    <name type="scientific">Castilleja foliolosa</name>
    <dbReference type="NCBI Taxonomy" id="1961234"/>
    <lineage>
        <taxon>Eukaryota</taxon>
        <taxon>Viridiplantae</taxon>
        <taxon>Streptophyta</taxon>
        <taxon>Embryophyta</taxon>
        <taxon>Tracheophyta</taxon>
        <taxon>Spermatophyta</taxon>
        <taxon>Magnoliopsida</taxon>
        <taxon>eudicotyledons</taxon>
        <taxon>Gunneridae</taxon>
        <taxon>Pentapetalae</taxon>
        <taxon>asterids</taxon>
        <taxon>lamiids</taxon>
        <taxon>Lamiales</taxon>
        <taxon>Orobanchaceae</taxon>
        <taxon>Pedicularideae</taxon>
        <taxon>Castillejinae</taxon>
        <taxon>Castilleja</taxon>
    </lineage>
</organism>
<dbReference type="Gene3D" id="2.40.50.140">
    <property type="entry name" value="Nucleic acid-binding proteins"/>
    <property type="match status" value="1"/>
</dbReference>
<dbReference type="Pfam" id="PF08646">
    <property type="entry name" value="Rep_fac-A_C"/>
    <property type="match status" value="1"/>
</dbReference>